<feature type="transmembrane region" description="Helical" evidence="8">
    <location>
        <begin position="299"/>
        <end position="317"/>
    </location>
</feature>
<gene>
    <name evidence="9" type="ORF">BO94DRAFT_599301</name>
</gene>
<dbReference type="Gene3D" id="1.20.1250.20">
    <property type="entry name" value="MFS general substrate transporter like domains"/>
    <property type="match status" value="2"/>
</dbReference>
<feature type="transmembrane region" description="Helical" evidence="8">
    <location>
        <begin position="95"/>
        <end position="113"/>
    </location>
</feature>
<evidence type="ECO:0000256" key="5">
    <source>
        <dbReference type="ARBA" id="ARBA00022989"/>
    </source>
</evidence>
<keyword evidence="4 8" id="KW-0812">Transmembrane</keyword>
<dbReference type="GO" id="GO:0022857">
    <property type="term" value="F:transmembrane transporter activity"/>
    <property type="evidence" value="ECO:0007669"/>
    <property type="project" value="InterPro"/>
</dbReference>
<comment type="caution">
    <text evidence="9">The sequence shown here is derived from an EMBL/GenBank/DDBJ whole genome shotgun (WGS) entry which is preliminary data.</text>
</comment>
<dbReference type="InterPro" id="IPR011701">
    <property type="entry name" value="MFS"/>
</dbReference>
<protein>
    <submittedName>
        <fullName evidence="9">Siderophore iron transporter</fullName>
    </submittedName>
</protein>
<feature type="transmembrane region" description="Helical" evidence="8">
    <location>
        <begin position="125"/>
        <end position="142"/>
    </location>
</feature>
<feature type="transmembrane region" description="Helical" evidence="8">
    <location>
        <begin position="181"/>
        <end position="201"/>
    </location>
</feature>
<reference evidence="9 10" key="1">
    <citation type="submission" date="2016-12" db="EMBL/GenBank/DDBJ databases">
        <title>The genomes of Aspergillus section Nigri reveals drivers in fungal speciation.</title>
        <authorList>
            <consortium name="DOE Joint Genome Institute"/>
            <person name="Vesth T.C."/>
            <person name="Nybo J."/>
            <person name="Theobald S."/>
            <person name="Brandl J."/>
            <person name="Frisvad J.C."/>
            <person name="Nielsen K.F."/>
            <person name="Lyhne E.K."/>
            <person name="Kogle M.E."/>
            <person name="Kuo A."/>
            <person name="Riley R."/>
            <person name="Clum A."/>
            <person name="Nolan M."/>
            <person name="Lipzen A."/>
            <person name="Salamov A."/>
            <person name="Henrissat B."/>
            <person name="Wiebenga A."/>
            <person name="De Vries R.P."/>
            <person name="Grigoriev I.V."/>
            <person name="Mortensen U.H."/>
            <person name="Andersen M.R."/>
            <person name="Baker S.E."/>
        </authorList>
    </citation>
    <scope>NUCLEOTIDE SEQUENCE [LARGE SCALE GENOMIC DNA]</scope>
    <source>
        <strain evidence="9 10">CBS 115572</strain>
    </source>
</reference>
<dbReference type="GO" id="GO:0005886">
    <property type="term" value="C:plasma membrane"/>
    <property type="evidence" value="ECO:0007669"/>
    <property type="project" value="TreeGrafter"/>
</dbReference>
<dbReference type="PANTHER" id="PTHR23501">
    <property type="entry name" value="MAJOR FACILITATOR SUPERFAMILY"/>
    <property type="match status" value="1"/>
</dbReference>
<dbReference type="EMBL" id="MSFK01000018">
    <property type="protein sequence ID" value="PWY83847.1"/>
    <property type="molecule type" value="Genomic_DNA"/>
</dbReference>
<sequence>MTGTPSNPIEIRSPAICSIEEKNEAEIREHPDTVSNDAQIGVQKAEATALVWSTKALYAIYAWIWICFFVLALQSSISSNMIYYAYAGFSSAPQISQAFILSTIIGGVLQLPIAKVLNLWGRAEGFLTFLAVLILGIVVIASCNGPKGFAAGYTLYWIGYSNVNFILSVFVADASGLRNRAFAYAFVGTPTICTVFVGPRAAQAFYIHSTWRWAYACFAIIIFFIFVPLALVFKFYQRKAEKMGIFIRNSSTRPPLQSLIFYFHEFDLIGVFLLMAAFVLVLLPFSLTTYGYSGYSSPTFIGMIIPGILLFPIFATWERFFAPTPFIKWPLFKNRTVLGACILSSIIFFNYNTWDQYYYYYIQVVYNLDTAKTGYMTQIYNVGSTIWAVLFGIWIRQTKHFKNTCLLFGAPLMLLGAALMIHFRGSESQIGYLVMCQIFIAFGGGTLVIGDEMAVMAAADRDSIPMMIAMISLFGSAGGAIGYAVAVAIYSNTFPQALQRTLPSDMKQEYSRIYLGGATAQLVYPPGSETRRAIEYAWGVSQKYECITAAAVVGLAFPAIAVWRNYSVDRRQVKGRVI</sequence>
<evidence type="ECO:0000256" key="1">
    <source>
        <dbReference type="ARBA" id="ARBA00004141"/>
    </source>
</evidence>
<dbReference type="InterPro" id="IPR036259">
    <property type="entry name" value="MFS_trans_sf"/>
</dbReference>
<dbReference type="SUPFAM" id="SSF103473">
    <property type="entry name" value="MFS general substrate transporter"/>
    <property type="match status" value="1"/>
</dbReference>
<dbReference type="Pfam" id="PF07690">
    <property type="entry name" value="MFS_1"/>
    <property type="match status" value="1"/>
</dbReference>
<dbReference type="RefSeq" id="XP_025466315.1">
    <property type="nucleotide sequence ID" value="XM_025616309.1"/>
</dbReference>
<evidence type="ECO:0000256" key="8">
    <source>
        <dbReference type="SAM" id="Phobius"/>
    </source>
</evidence>
<feature type="transmembrane region" description="Helical" evidence="8">
    <location>
        <begin position="470"/>
        <end position="490"/>
    </location>
</feature>
<feature type="transmembrane region" description="Helical" evidence="8">
    <location>
        <begin position="429"/>
        <end position="449"/>
    </location>
</feature>
<feature type="transmembrane region" description="Helical" evidence="8">
    <location>
        <begin position="374"/>
        <end position="393"/>
    </location>
</feature>
<dbReference type="GeneID" id="37118452"/>
<feature type="transmembrane region" description="Helical" evidence="8">
    <location>
        <begin position="547"/>
        <end position="566"/>
    </location>
</feature>
<evidence type="ECO:0000256" key="6">
    <source>
        <dbReference type="ARBA" id="ARBA00023136"/>
    </source>
</evidence>
<dbReference type="AlphaFoldDB" id="A0A317WF36"/>
<keyword evidence="10" id="KW-1185">Reference proteome</keyword>
<evidence type="ECO:0000256" key="3">
    <source>
        <dbReference type="ARBA" id="ARBA00022448"/>
    </source>
</evidence>
<feature type="transmembrane region" description="Helical" evidence="8">
    <location>
        <begin position="405"/>
        <end position="423"/>
    </location>
</feature>
<comment type="similarity">
    <text evidence="2">Belongs to the major facilitator superfamily.</text>
</comment>
<feature type="transmembrane region" description="Helical" evidence="8">
    <location>
        <begin position="266"/>
        <end position="287"/>
    </location>
</feature>
<keyword evidence="6 8" id="KW-0472">Membrane</keyword>
<dbReference type="FunFam" id="1.20.1250.20:FF:000335">
    <property type="entry name" value="Siderochrome iron transporter 2"/>
    <property type="match status" value="1"/>
</dbReference>
<dbReference type="STRING" id="1450535.A0A317WF36"/>
<keyword evidence="3" id="KW-0813">Transport</keyword>
<feature type="transmembrane region" description="Helical" evidence="8">
    <location>
        <begin position="154"/>
        <end position="174"/>
    </location>
</feature>
<comment type="subcellular location">
    <subcellularLocation>
        <location evidence="1">Membrane</location>
        <topology evidence="1">Multi-pass membrane protein</topology>
    </subcellularLocation>
</comment>
<dbReference type="OrthoDB" id="4078873at2759"/>
<feature type="transmembrane region" description="Helical" evidence="8">
    <location>
        <begin position="213"/>
        <end position="233"/>
    </location>
</feature>
<accession>A0A317WF36</accession>
<feature type="transmembrane region" description="Helical" evidence="8">
    <location>
        <begin position="337"/>
        <end position="354"/>
    </location>
</feature>
<dbReference type="Proteomes" id="UP000246702">
    <property type="component" value="Unassembled WGS sequence"/>
</dbReference>
<name>A0A317WF36_9EURO</name>
<evidence type="ECO:0000256" key="2">
    <source>
        <dbReference type="ARBA" id="ARBA00008335"/>
    </source>
</evidence>
<dbReference type="PANTHER" id="PTHR23501:SF107">
    <property type="entry name" value="TRANSPORTER, PUTATIVE (AFU_ORTHOLOGUE AFUA_7G04730)-RELATED"/>
    <property type="match status" value="1"/>
</dbReference>
<evidence type="ECO:0000313" key="9">
    <source>
        <dbReference type="EMBL" id="PWY83847.1"/>
    </source>
</evidence>
<evidence type="ECO:0000313" key="10">
    <source>
        <dbReference type="Proteomes" id="UP000246702"/>
    </source>
</evidence>
<evidence type="ECO:0000256" key="4">
    <source>
        <dbReference type="ARBA" id="ARBA00022692"/>
    </source>
</evidence>
<evidence type="ECO:0000256" key="7">
    <source>
        <dbReference type="ARBA" id="ARBA00023180"/>
    </source>
</evidence>
<organism evidence="9 10">
    <name type="scientific">Aspergillus sclerotioniger CBS 115572</name>
    <dbReference type="NCBI Taxonomy" id="1450535"/>
    <lineage>
        <taxon>Eukaryota</taxon>
        <taxon>Fungi</taxon>
        <taxon>Dikarya</taxon>
        <taxon>Ascomycota</taxon>
        <taxon>Pezizomycotina</taxon>
        <taxon>Eurotiomycetes</taxon>
        <taxon>Eurotiomycetidae</taxon>
        <taxon>Eurotiales</taxon>
        <taxon>Aspergillaceae</taxon>
        <taxon>Aspergillus</taxon>
        <taxon>Aspergillus subgen. Circumdati</taxon>
    </lineage>
</organism>
<keyword evidence="7" id="KW-0325">Glycoprotein</keyword>
<keyword evidence="5 8" id="KW-1133">Transmembrane helix</keyword>
<proteinExistence type="inferred from homology"/>
<dbReference type="FunFam" id="1.20.1250.20:FF:000284">
    <property type="entry name" value="Siderophore iron transporter mirB"/>
    <property type="match status" value="1"/>
</dbReference>
<feature type="transmembrane region" description="Helical" evidence="8">
    <location>
        <begin position="56"/>
        <end position="75"/>
    </location>
</feature>